<gene>
    <name evidence="1" type="ORF">F0361_04995</name>
</gene>
<dbReference type="AlphaFoldDB" id="A0A5B2TWT9"/>
<sequence>MLGNKPAYFGMRSKSGRHWNWAKGNRPNSIPMQSETAWAMRAKDCLDFKYPIISLAFLDTFSAMEKVSEPNLRPSPFRCRETLLPDRGVELLGVQCVGMKTRHLL</sequence>
<organism evidence="1 2">
    <name type="scientific">Maribacter flavus</name>
    <dbReference type="NCBI Taxonomy" id="1658664"/>
    <lineage>
        <taxon>Bacteria</taxon>
        <taxon>Pseudomonadati</taxon>
        <taxon>Bacteroidota</taxon>
        <taxon>Flavobacteriia</taxon>
        <taxon>Flavobacteriales</taxon>
        <taxon>Flavobacteriaceae</taxon>
        <taxon>Maribacter</taxon>
    </lineage>
</organism>
<comment type="caution">
    <text evidence="1">The sequence shown here is derived from an EMBL/GenBank/DDBJ whole genome shotgun (WGS) entry which is preliminary data.</text>
</comment>
<evidence type="ECO:0000313" key="2">
    <source>
        <dbReference type="Proteomes" id="UP000323188"/>
    </source>
</evidence>
<name>A0A5B2TWT9_9FLAO</name>
<accession>A0A5B2TWT9</accession>
<proteinExistence type="predicted"/>
<dbReference type="EMBL" id="VUOE01000001">
    <property type="protein sequence ID" value="KAA2218976.1"/>
    <property type="molecule type" value="Genomic_DNA"/>
</dbReference>
<reference evidence="1 2" key="1">
    <citation type="submission" date="2019-09" db="EMBL/GenBank/DDBJ databases">
        <authorList>
            <person name="Khan S.A."/>
            <person name="Jeon C.O."/>
            <person name="Chun B.H."/>
            <person name="Jeong S.E."/>
        </authorList>
    </citation>
    <scope>NUCLEOTIDE SEQUENCE [LARGE SCALE GENOMIC DNA]</scope>
    <source>
        <strain evidence="1 2">KCTC 42508</strain>
    </source>
</reference>
<evidence type="ECO:0000313" key="1">
    <source>
        <dbReference type="EMBL" id="KAA2218976.1"/>
    </source>
</evidence>
<dbReference type="Proteomes" id="UP000323188">
    <property type="component" value="Unassembled WGS sequence"/>
</dbReference>
<dbReference type="RefSeq" id="WP_154917481.1">
    <property type="nucleotide sequence ID" value="NZ_VUOE01000001.1"/>
</dbReference>
<protein>
    <submittedName>
        <fullName evidence="1">Uncharacterized protein</fullName>
    </submittedName>
</protein>